<proteinExistence type="predicted"/>
<dbReference type="Proteomes" id="UP001249851">
    <property type="component" value="Unassembled WGS sequence"/>
</dbReference>
<sequence length="85" mass="9725">MIGKSFDREGVFVRFQETASEVALVSAEFGPGSTIFSRRFQRKNHLQQPRIICLQSTRRETNHGPEDPCVSVIGSFGDRGKKWRR</sequence>
<comment type="caution">
    <text evidence="1">The sequence shown here is derived from an EMBL/GenBank/DDBJ whole genome shotgun (WGS) entry which is preliminary data.</text>
</comment>
<reference evidence="1" key="1">
    <citation type="journal article" date="2023" name="G3 (Bethesda)">
        <title>Whole genome assembly and annotation of the endangered Caribbean coral Acropora cervicornis.</title>
        <authorList>
            <person name="Selwyn J.D."/>
            <person name="Vollmer S.V."/>
        </authorList>
    </citation>
    <scope>NUCLEOTIDE SEQUENCE</scope>
    <source>
        <strain evidence="1">K2</strain>
    </source>
</reference>
<gene>
    <name evidence="1" type="ORF">P5673_006246</name>
</gene>
<dbReference type="AlphaFoldDB" id="A0AAD9VCC8"/>
<accession>A0AAD9VCC8</accession>
<evidence type="ECO:0000313" key="1">
    <source>
        <dbReference type="EMBL" id="KAK2569328.1"/>
    </source>
</evidence>
<dbReference type="EMBL" id="JARQWQ010000010">
    <property type="protein sequence ID" value="KAK2569328.1"/>
    <property type="molecule type" value="Genomic_DNA"/>
</dbReference>
<reference evidence="1" key="2">
    <citation type="journal article" date="2023" name="Science">
        <title>Genomic signatures of disease resistance in endangered staghorn corals.</title>
        <authorList>
            <person name="Vollmer S.V."/>
            <person name="Selwyn J.D."/>
            <person name="Despard B.A."/>
            <person name="Roesel C.L."/>
        </authorList>
    </citation>
    <scope>NUCLEOTIDE SEQUENCE</scope>
    <source>
        <strain evidence="1">K2</strain>
    </source>
</reference>
<protein>
    <submittedName>
        <fullName evidence="1">Uncharacterized protein</fullName>
    </submittedName>
</protein>
<organism evidence="1 2">
    <name type="scientific">Acropora cervicornis</name>
    <name type="common">Staghorn coral</name>
    <dbReference type="NCBI Taxonomy" id="6130"/>
    <lineage>
        <taxon>Eukaryota</taxon>
        <taxon>Metazoa</taxon>
        <taxon>Cnidaria</taxon>
        <taxon>Anthozoa</taxon>
        <taxon>Hexacorallia</taxon>
        <taxon>Scleractinia</taxon>
        <taxon>Astrocoeniina</taxon>
        <taxon>Acroporidae</taxon>
        <taxon>Acropora</taxon>
    </lineage>
</organism>
<evidence type="ECO:0000313" key="2">
    <source>
        <dbReference type="Proteomes" id="UP001249851"/>
    </source>
</evidence>
<keyword evidence="2" id="KW-1185">Reference proteome</keyword>
<name>A0AAD9VCC8_ACRCE</name>